<keyword evidence="2" id="KW-1185">Reference proteome</keyword>
<accession>A0A1G6QMH3</accession>
<dbReference type="STRING" id="28234.SAMN04488588_2124"/>
<proteinExistence type="predicted"/>
<dbReference type="EMBL" id="FMYV01000014">
    <property type="protein sequence ID" value="SDC93572.1"/>
    <property type="molecule type" value="Genomic_DNA"/>
</dbReference>
<evidence type="ECO:0000313" key="2">
    <source>
        <dbReference type="Proteomes" id="UP000199322"/>
    </source>
</evidence>
<reference evidence="1 2" key="1">
    <citation type="submission" date="2016-10" db="EMBL/GenBank/DDBJ databases">
        <authorList>
            <person name="de Groot N.N."/>
        </authorList>
    </citation>
    <scope>NUCLEOTIDE SEQUENCE [LARGE SCALE GENOMIC DNA]</scope>
    <source>
        <strain evidence="1 2">WG14</strain>
    </source>
</reference>
<dbReference type="Proteomes" id="UP000199322">
    <property type="component" value="Unassembled WGS sequence"/>
</dbReference>
<evidence type="ECO:0000313" key="1">
    <source>
        <dbReference type="EMBL" id="SDC93572.1"/>
    </source>
</evidence>
<dbReference type="AlphaFoldDB" id="A0A1G6QMH3"/>
<organism evidence="1 2">
    <name type="scientific">Geotoga petraea</name>
    <dbReference type="NCBI Taxonomy" id="28234"/>
    <lineage>
        <taxon>Bacteria</taxon>
        <taxon>Thermotogati</taxon>
        <taxon>Thermotogota</taxon>
        <taxon>Thermotogae</taxon>
        <taxon>Petrotogales</taxon>
        <taxon>Petrotogaceae</taxon>
        <taxon>Geotoga</taxon>
    </lineage>
</organism>
<sequence length="412" mass="47133">MKKIIVLIGLLSVFVLSFSFGLTVVPIFTTIETEEEENLFYSVTPIFEFDTVKIGVGFEAYQSEIGGTFYYGKPRYENTEDSTNLINAFNINLVEFDFNNFGFRYGYMPRYSFGMGTVMYRYTKPMTKAVDIRLGSYDTAYISGHIPFEIYKLSPFEIGNQSKFSFLEGALNISGIDLSVMVGTNQLYSEWKNDLVANIGIYKDLGGLFAGVESGYIFTSPAATSVDFDAESGFLMGAGGGFNSEYFSFRALPVIYISPHAVLSYVDEDYEYIGQTTNVSKHEQLLSKTESSLGGLYDLVFEYTDLIALNARYSYDMTFDFSSISNQELFGDLRINSPFSEYPFELYGYYRRNLDSLDFVEVFEDLFDEETEFEYEFSYFFMPGMKISYIEYYDQDDDIFKNKIHLGGSFNF</sequence>
<gene>
    <name evidence="1" type="ORF">SAMN04488588_2124</name>
</gene>
<name>A0A1G6QMH3_9BACT</name>
<protein>
    <submittedName>
        <fullName evidence="1">Uncharacterized protein</fullName>
    </submittedName>
</protein>
<dbReference type="RefSeq" id="WP_091405806.1">
    <property type="nucleotide sequence ID" value="NZ_FMYV01000014.1"/>
</dbReference>